<dbReference type="EMBL" id="JBHSGB010000010">
    <property type="protein sequence ID" value="MFC4655347.1"/>
    <property type="molecule type" value="Genomic_DNA"/>
</dbReference>
<dbReference type="PANTHER" id="PTHR12788:SF10">
    <property type="entry name" value="PROTEIN-TYROSINE SULFOTRANSFERASE"/>
    <property type="match status" value="1"/>
</dbReference>
<dbReference type="Gene3D" id="3.40.50.300">
    <property type="entry name" value="P-loop containing nucleotide triphosphate hydrolases"/>
    <property type="match status" value="1"/>
</dbReference>
<dbReference type="PROSITE" id="PS50005">
    <property type="entry name" value="TPR"/>
    <property type="match status" value="1"/>
</dbReference>
<proteinExistence type="predicted"/>
<feature type="repeat" description="TPR" evidence="2">
    <location>
        <begin position="106"/>
        <end position="139"/>
    </location>
</feature>
<dbReference type="RefSeq" id="WP_377333848.1">
    <property type="nucleotide sequence ID" value="NZ_JBHSGB010000010.1"/>
</dbReference>
<dbReference type="Proteomes" id="UP001595962">
    <property type="component" value="Unassembled WGS sequence"/>
</dbReference>
<dbReference type="PANTHER" id="PTHR12788">
    <property type="entry name" value="PROTEIN-TYROSINE SULFOTRANSFERASE 2"/>
    <property type="match status" value="1"/>
</dbReference>
<dbReference type="InterPro" id="IPR011990">
    <property type="entry name" value="TPR-like_helical_dom_sf"/>
</dbReference>
<keyword evidence="1" id="KW-0808">Transferase</keyword>
<dbReference type="Gene3D" id="1.25.40.10">
    <property type="entry name" value="Tetratricopeptide repeat domain"/>
    <property type="match status" value="1"/>
</dbReference>
<dbReference type="SUPFAM" id="SSF48452">
    <property type="entry name" value="TPR-like"/>
    <property type="match status" value="1"/>
</dbReference>
<reference evidence="4" key="1">
    <citation type="journal article" date="2019" name="Int. J. Syst. Evol. Microbiol.">
        <title>The Global Catalogue of Microorganisms (GCM) 10K type strain sequencing project: providing services to taxonomists for standard genome sequencing and annotation.</title>
        <authorList>
            <consortium name="The Broad Institute Genomics Platform"/>
            <consortium name="The Broad Institute Genome Sequencing Center for Infectious Disease"/>
            <person name="Wu L."/>
            <person name="Ma J."/>
        </authorList>
    </citation>
    <scope>NUCLEOTIDE SEQUENCE [LARGE SCALE GENOMIC DNA]</scope>
    <source>
        <strain evidence="4">DT28</strain>
    </source>
</reference>
<comment type="caution">
    <text evidence="3">The sequence shown here is derived from an EMBL/GenBank/DDBJ whole genome shotgun (WGS) entry which is preliminary data.</text>
</comment>
<keyword evidence="4" id="KW-1185">Reference proteome</keyword>
<evidence type="ECO:0000256" key="1">
    <source>
        <dbReference type="ARBA" id="ARBA00022679"/>
    </source>
</evidence>
<keyword evidence="2" id="KW-0802">TPR repeat</keyword>
<organism evidence="3 4">
    <name type="scientific">Rheinheimera marina</name>
    <dbReference type="NCBI Taxonomy" id="1774958"/>
    <lineage>
        <taxon>Bacteria</taxon>
        <taxon>Pseudomonadati</taxon>
        <taxon>Pseudomonadota</taxon>
        <taxon>Gammaproteobacteria</taxon>
        <taxon>Chromatiales</taxon>
        <taxon>Chromatiaceae</taxon>
        <taxon>Rheinheimera</taxon>
    </lineage>
</organism>
<name>A0ABV9JM65_9GAMM</name>
<gene>
    <name evidence="3" type="ORF">ACFO3I_10025</name>
</gene>
<dbReference type="InterPro" id="IPR027417">
    <property type="entry name" value="P-loop_NTPase"/>
</dbReference>
<accession>A0ABV9JM65</accession>
<dbReference type="InterPro" id="IPR019734">
    <property type="entry name" value="TPR_rpt"/>
</dbReference>
<protein>
    <submittedName>
        <fullName evidence="3">Sulfotransferase</fullName>
    </submittedName>
</protein>
<evidence type="ECO:0000256" key="2">
    <source>
        <dbReference type="PROSITE-ProRule" id="PRU00339"/>
    </source>
</evidence>
<evidence type="ECO:0000313" key="3">
    <source>
        <dbReference type="EMBL" id="MFC4655347.1"/>
    </source>
</evidence>
<dbReference type="Pfam" id="PF13469">
    <property type="entry name" value="Sulfotransfer_3"/>
    <property type="match status" value="1"/>
</dbReference>
<sequence length="485" mass="54567">MTQDHPLYQTDDLIAAVRAGRRAEAQAILDYLATAVEQVNLLQLAAIAVSIAEVQLARQLLDRFSRRHQMTLNELLQCAGLYAEAGRPDQAIQLVQPQAQQGLPYPGIYHLLGTAQAQVGAVSIAVTELKKALSLSPQSGISWLTLASLVNFANDEQAFIRLSDACKQQAQSEKAESRHFYYALAKAWDDRGDYLQAWHCYQQGAAVAAAQSRYQQQEHQSFVNQLVADHLWPNPRRQHRFVAEKPPVAILGVPRSGTTLLGQMLGCHSALNAAAEHPALAVSCMHLSRTQISQFNQYLAVHGAPDAALEHMAELYLRLAGERTPGQGAIVDKALNLTQYFDIWATLFPQGKAIYIRRDDAETAWSCYKTNFRQQADWSWRADDIASYLKLERQLMQHWLALYPERILSVEYADLLHSPEQTLRRICQHLQLPFEAAMLQFHQSKAPVQTASVGQVHQPLFTPPRPAAERYPEFFRQWRAAWQGC</sequence>
<evidence type="ECO:0000313" key="4">
    <source>
        <dbReference type="Proteomes" id="UP001595962"/>
    </source>
</evidence>
<dbReference type="SUPFAM" id="SSF52540">
    <property type="entry name" value="P-loop containing nucleoside triphosphate hydrolases"/>
    <property type="match status" value="1"/>
</dbReference>
<dbReference type="InterPro" id="IPR026634">
    <property type="entry name" value="TPST-like"/>
</dbReference>